<evidence type="ECO:0000313" key="2">
    <source>
        <dbReference type="EMBL" id="PRQ60552.1"/>
    </source>
</evidence>
<gene>
    <name evidence="2" type="ORF">RchiOBHm_Chr1g0382551</name>
</gene>
<evidence type="ECO:0000313" key="3">
    <source>
        <dbReference type="Proteomes" id="UP000238479"/>
    </source>
</evidence>
<dbReference type="Proteomes" id="UP000238479">
    <property type="component" value="Chromosome 1"/>
</dbReference>
<proteinExistence type="predicted"/>
<dbReference type="InterPro" id="IPR026960">
    <property type="entry name" value="RVT-Znf"/>
</dbReference>
<dbReference type="OMA" id="HANCDIC"/>
<reference evidence="2 3" key="1">
    <citation type="journal article" date="2018" name="Nat. Genet.">
        <title>The Rosa genome provides new insights in the design of modern roses.</title>
        <authorList>
            <person name="Bendahmane M."/>
        </authorList>
    </citation>
    <scope>NUCLEOTIDE SEQUENCE [LARGE SCALE GENOMIC DNA]</scope>
    <source>
        <strain evidence="3">cv. Old Blush</strain>
    </source>
</reference>
<dbReference type="EMBL" id="PDCK01000039">
    <property type="protein sequence ID" value="PRQ60552.1"/>
    <property type="molecule type" value="Genomic_DNA"/>
</dbReference>
<sequence length="244" mass="28187">MLAKAGWRLHNNDSGLWATIYREKYLRSANLVDDSYVVPKDCSNTWRSIVHGANLLTQGLTWRVGDGRRNNFWFDMWLPPFSLQNHILPSASFNPIDKISNFWDDHGWDIDKLIACLPQHIIDQIIRIPPAFDGCGEDKQIWGYTSNGIFSVKSAYAIFLASYCQDNSPWKFIWKLQLPPKLKTFTWIVFHGKLLTNVQRAKRNLTNDNCCPLCHQALETLAHLFRDCPAAQLIWNSFNIPSCF</sequence>
<accession>A0A2P6SPF7</accession>
<dbReference type="Pfam" id="PF13966">
    <property type="entry name" value="zf-RVT"/>
    <property type="match status" value="1"/>
</dbReference>
<comment type="caution">
    <text evidence="2">The sequence shown here is derived from an EMBL/GenBank/DDBJ whole genome shotgun (WGS) entry which is preliminary data.</text>
</comment>
<name>A0A2P6SPF7_ROSCH</name>
<keyword evidence="2" id="KW-0695">RNA-directed DNA polymerase</keyword>
<feature type="domain" description="Reverse transcriptase zinc-binding" evidence="1">
    <location>
        <begin position="150"/>
        <end position="235"/>
    </location>
</feature>
<evidence type="ECO:0000259" key="1">
    <source>
        <dbReference type="Pfam" id="PF13966"/>
    </source>
</evidence>
<organism evidence="2 3">
    <name type="scientific">Rosa chinensis</name>
    <name type="common">China rose</name>
    <dbReference type="NCBI Taxonomy" id="74649"/>
    <lineage>
        <taxon>Eukaryota</taxon>
        <taxon>Viridiplantae</taxon>
        <taxon>Streptophyta</taxon>
        <taxon>Embryophyta</taxon>
        <taxon>Tracheophyta</taxon>
        <taxon>Spermatophyta</taxon>
        <taxon>Magnoliopsida</taxon>
        <taxon>eudicotyledons</taxon>
        <taxon>Gunneridae</taxon>
        <taxon>Pentapetalae</taxon>
        <taxon>rosids</taxon>
        <taxon>fabids</taxon>
        <taxon>Rosales</taxon>
        <taxon>Rosaceae</taxon>
        <taxon>Rosoideae</taxon>
        <taxon>Rosoideae incertae sedis</taxon>
        <taxon>Rosa</taxon>
    </lineage>
</organism>
<dbReference type="AlphaFoldDB" id="A0A2P6SPF7"/>
<dbReference type="PANTHER" id="PTHR36617:SF16">
    <property type="entry name" value="OS04G0516500 PROTEIN"/>
    <property type="match status" value="1"/>
</dbReference>
<dbReference type="GO" id="GO:0003964">
    <property type="term" value="F:RNA-directed DNA polymerase activity"/>
    <property type="evidence" value="ECO:0007669"/>
    <property type="project" value="UniProtKB-KW"/>
</dbReference>
<keyword evidence="3" id="KW-1185">Reference proteome</keyword>
<dbReference type="Gramene" id="PRQ60552">
    <property type="protein sequence ID" value="PRQ60552"/>
    <property type="gene ID" value="RchiOBHm_Chr1g0382551"/>
</dbReference>
<dbReference type="PANTHER" id="PTHR36617">
    <property type="entry name" value="PROTEIN, PUTATIVE-RELATED"/>
    <property type="match status" value="1"/>
</dbReference>
<keyword evidence="2" id="KW-0808">Transferase</keyword>
<dbReference type="STRING" id="74649.A0A2P6SPF7"/>
<keyword evidence="2" id="KW-0548">Nucleotidyltransferase</keyword>
<protein>
    <submittedName>
        <fullName evidence="2">Putative reverse transcriptase zinc-binding domain-containing protein</fullName>
    </submittedName>
</protein>